<organism evidence="5 6">
    <name type="scientific">Microlunatus aurantiacus</name>
    <dbReference type="NCBI Taxonomy" id="446786"/>
    <lineage>
        <taxon>Bacteria</taxon>
        <taxon>Bacillati</taxon>
        <taxon>Actinomycetota</taxon>
        <taxon>Actinomycetes</taxon>
        <taxon>Propionibacteriales</taxon>
        <taxon>Propionibacteriaceae</taxon>
        <taxon>Microlunatus</taxon>
    </lineage>
</organism>
<comment type="caution">
    <text evidence="5">The sequence shown here is derived from an EMBL/GenBank/DDBJ whole genome shotgun (WGS) entry which is preliminary data.</text>
</comment>
<dbReference type="SUPFAM" id="SSF53850">
    <property type="entry name" value="Periplasmic binding protein-like II"/>
    <property type="match status" value="1"/>
</dbReference>
<feature type="signal peptide" evidence="4">
    <location>
        <begin position="1"/>
        <end position="22"/>
    </location>
</feature>
<dbReference type="Pfam" id="PF01547">
    <property type="entry name" value="SBP_bac_1"/>
    <property type="match status" value="1"/>
</dbReference>
<evidence type="ECO:0000313" key="6">
    <source>
        <dbReference type="Proteomes" id="UP001500051"/>
    </source>
</evidence>
<dbReference type="PROSITE" id="PS51318">
    <property type="entry name" value="TAT"/>
    <property type="match status" value="1"/>
</dbReference>
<evidence type="ECO:0000256" key="1">
    <source>
        <dbReference type="ARBA" id="ARBA00008520"/>
    </source>
</evidence>
<dbReference type="PROSITE" id="PS51257">
    <property type="entry name" value="PROKAR_LIPOPROTEIN"/>
    <property type="match status" value="1"/>
</dbReference>
<keyword evidence="2" id="KW-0813">Transport</keyword>
<dbReference type="EMBL" id="BAAAYX010000002">
    <property type="protein sequence ID" value="GAA3690275.1"/>
    <property type="molecule type" value="Genomic_DNA"/>
</dbReference>
<keyword evidence="6" id="KW-1185">Reference proteome</keyword>
<dbReference type="PANTHER" id="PTHR30061:SF50">
    <property type="entry name" value="MALTOSE_MALTODEXTRIN-BINDING PERIPLASMIC PROTEIN"/>
    <property type="match status" value="1"/>
</dbReference>
<dbReference type="RefSeq" id="WP_344810340.1">
    <property type="nucleotide sequence ID" value="NZ_BAAAYX010000002.1"/>
</dbReference>
<evidence type="ECO:0000256" key="3">
    <source>
        <dbReference type="ARBA" id="ARBA00022729"/>
    </source>
</evidence>
<dbReference type="Gene3D" id="3.40.190.10">
    <property type="entry name" value="Periplasmic binding protein-like II"/>
    <property type="match status" value="1"/>
</dbReference>
<comment type="similarity">
    <text evidence="1">Belongs to the bacterial solute-binding protein 1 family.</text>
</comment>
<dbReference type="InterPro" id="IPR006311">
    <property type="entry name" value="TAT_signal"/>
</dbReference>
<gene>
    <name evidence="5" type="ORF">GCM10022204_01390</name>
</gene>
<evidence type="ECO:0000256" key="2">
    <source>
        <dbReference type="ARBA" id="ARBA00022448"/>
    </source>
</evidence>
<evidence type="ECO:0000313" key="5">
    <source>
        <dbReference type="EMBL" id="GAA3690275.1"/>
    </source>
</evidence>
<protein>
    <submittedName>
        <fullName evidence="5">Extracellular solute-binding protein</fullName>
    </submittedName>
</protein>
<dbReference type="PANTHER" id="PTHR30061">
    <property type="entry name" value="MALTOSE-BINDING PERIPLASMIC PROTEIN"/>
    <property type="match status" value="1"/>
</dbReference>
<name>A0ABP7CLW3_9ACTN</name>
<evidence type="ECO:0000256" key="4">
    <source>
        <dbReference type="SAM" id="SignalP"/>
    </source>
</evidence>
<keyword evidence="3 4" id="KW-0732">Signal</keyword>
<accession>A0ABP7CLW3</accession>
<reference evidence="6" key="1">
    <citation type="journal article" date="2019" name="Int. J. Syst. Evol. Microbiol.">
        <title>The Global Catalogue of Microorganisms (GCM) 10K type strain sequencing project: providing services to taxonomists for standard genome sequencing and annotation.</title>
        <authorList>
            <consortium name="The Broad Institute Genomics Platform"/>
            <consortium name="The Broad Institute Genome Sequencing Center for Infectious Disease"/>
            <person name="Wu L."/>
            <person name="Ma J."/>
        </authorList>
    </citation>
    <scope>NUCLEOTIDE SEQUENCE [LARGE SCALE GENOMIC DNA]</scope>
    <source>
        <strain evidence="6">JCM 16548</strain>
    </source>
</reference>
<sequence>MTLTRRHFLAATAAAAAVPTLASCGGFSTAGSDSGGASEGGALTFTTWGTDSELAGFKKAIDGFQAANPGSTVTLNAVPYEQMFTNIDAQLQAGNPPDVFRVPYYTFGAYAGRDQLLDLSSHLPGDFADRFTPQAWAAVQNSGKPFGVPHHTDTSVILYNKDALDAAGVKSVPTTLEDAWTWDEFANLAETLRKSLPSSKYPFAYNWQGNGVTRWLSWLFEADGRFLAEDLIAPAIDSDAGRQAVEFTSGFFAKNFVPKNNSVKSTTYAADTWYAQTAAMTFGGAFLIPDAESTLDFEWGATFSPRKVRSAGDFGGNALVATKASAKPELAAKFLDFVTTEGPMRDFCASSSLLPTRADLVEKGIEFAVRPELSPVFVGQASTVKAQDSSQVASPNMSKIITVLKDQLEQAFVGGQDVDATVKGLSDGIAAATAS</sequence>
<dbReference type="InterPro" id="IPR006059">
    <property type="entry name" value="SBP"/>
</dbReference>
<dbReference type="Proteomes" id="UP001500051">
    <property type="component" value="Unassembled WGS sequence"/>
</dbReference>
<feature type="chain" id="PRO_5047087091" evidence="4">
    <location>
        <begin position="23"/>
        <end position="435"/>
    </location>
</feature>
<dbReference type="CDD" id="cd13585">
    <property type="entry name" value="PBP2_TMBP_like"/>
    <property type="match status" value="1"/>
</dbReference>
<proteinExistence type="inferred from homology"/>